<evidence type="ECO:0000313" key="3">
    <source>
        <dbReference type="Proteomes" id="UP000019116"/>
    </source>
</evidence>
<dbReference type="Proteomes" id="UP000019116">
    <property type="component" value="Chromosome 4D"/>
</dbReference>
<dbReference type="Gramene" id="TraesCLE_scaffold_072799_01G000600.1">
    <property type="protein sequence ID" value="TraesCLE_scaffold_072799_01G000600.1"/>
    <property type="gene ID" value="TraesCLE_scaffold_072799_01G000600"/>
</dbReference>
<dbReference type="Gramene" id="TraesCAD_scaffold_067893_01G000100.1">
    <property type="protein sequence ID" value="TraesCAD_scaffold_067893_01G000100.1"/>
    <property type="gene ID" value="TraesCAD_scaffold_067893_01G000100"/>
</dbReference>
<organism evidence="2">
    <name type="scientific">Triticum aestivum</name>
    <name type="common">Wheat</name>
    <dbReference type="NCBI Taxonomy" id="4565"/>
    <lineage>
        <taxon>Eukaryota</taxon>
        <taxon>Viridiplantae</taxon>
        <taxon>Streptophyta</taxon>
        <taxon>Embryophyta</taxon>
        <taxon>Tracheophyta</taxon>
        <taxon>Spermatophyta</taxon>
        <taxon>Magnoliopsida</taxon>
        <taxon>Liliopsida</taxon>
        <taxon>Poales</taxon>
        <taxon>Poaceae</taxon>
        <taxon>BOP clade</taxon>
        <taxon>Pooideae</taxon>
        <taxon>Triticodae</taxon>
        <taxon>Triticeae</taxon>
        <taxon>Triticinae</taxon>
        <taxon>Triticum</taxon>
    </lineage>
</organism>
<dbReference type="AlphaFoldDB" id="A0A3B6JPK0"/>
<sequence>MASQLVSLMKRLWSHLPSSLSSSKSDPPQQIPDPNGDPPAAQAGDTPALQDPLSKNHSPNGEIYGNQMLTSSKSYPPHKIHDPPHKLMASMRSRLQLMPRQLGKGSDCGAVLPSLTTGATLEHPIYEPRHPSQKRKSLQKLYSL</sequence>
<feature type="region of interest" description="Disordered" evidence="1">
    <location>
        <begin position="122"/>
        <end position="144"/>
    </location>
</feature>
<keyword evidence="3" id="KW-1185">Reference proteome</keyword>
<evidence type="ECO:0000313" key="2">
    <source>
        <dbReference type="EnsemblPlants" id="TraesCS4D02G345800.1"/>
    </source>
</evidence>
<evidence type="ECO:0000256" key="1">
    <source>
        <dbReference type="SAM" id="MobiDB-lite"/>
    </source>
</evidence>
<proteinExistence type="predicted"/>
<reference evidence="2" key="1">
    <citation type="submission" date="2018-08" db="EMBL/GenBank/DDBJ databases">
        <authorList>
            <person name="Rossello M."/>
        </authorList>
    </citation>
    <scope>NUCLEOTIDE SEQUENCE [LARGE SCALE GENOMIC DNA]</scope>
    <source>
        <strain evidence="2">cv. Chinese Spring</strain>
    </source>
</reference>
<dbReference type="EnsemblPlants" id="TraesCS4D02G345800.1">
    <property type="protein sequence ID" value="TraesCS4D02G345800.1"/>
    <property type="gene ID" value="TraesCS4D02G345800"/>
</dbReference>
<feature type="region of interest" description="Disordered" evidence="1">
    <location>
        <begin position="16"/>
        <end position="85"/>
    </location>
</feature>
<dbReference type="Gramene" id="TraesWEE_scaffold_090963_01G000600.1">
    <property type="protein sequence ID" value="TraesWEE_scaffold_090963_01G000600.1"/>
    <property type="gene ID" value="TraesWEE_scaffold_090963_01G000600"/>
</dbReference>
<dbReference type="Gramene" id="TraesCS4D03G0802500.1">
    <property type="protein sequence ID" value="TraesCS4D03G0802500.1.CDS"/>
    <property type="gene ID" value="TraesCS4D03G0802500"/>
</dbReference>
<name>A0A3B6JPK0_WHEAT</name>
<accession>A0A3B6JPK0</accession>
<dbReference type="Gramene" id="TraesROB_scaffold_060272_01G000600.1">
    <property type="protein sequence ID" value="TraesROB_scaffold_060272_01G000600.1"/>
    <property type="gene ID" value="TraesROB_scaffold_060272_01G000600"/>
</dbReference>
<dbReference type="Gramene" id="TraesCS4D02G345800.1">
    <property type="protein sequence ID" value="TraesCS4D02G345800.1"/>
    <property type="gene ID" value="TraesCS4D02G345800"/>
</dbReference>
<feature type="compositionally biased region" description="Low complexity" evidence="1">
    <location>
        <begin position="16"/>
        <end position="28"/>
    </location>
</feature>
<protein>
    <submittedName>
        <fullName evidence="2">Uncharacterized protein</fullName>
    </submittedName>
</protein>
<reference evidence="2" key="2">
    <citation type="submission" date="2018-10" db="UniProtKB">
        <authorList>
            <consortium name="EnsemblPlants"/>
        </authorList>
    </citation>
    <scope>IDENTIFICATION</scope>
</reference>